<proteinExistence type="predicted"/>
<name>A0A915HYL3_ROMCU</name>
<sequence length="139" mass="16379">MKPDTATTLDSVLKRQDYARRYNPQYLKCTSRVMPCKKTYETDKPNVFCNGGKAERLRKVDSCKKYEMCQKYGLNEAKYLQMNSKSNDENFIEIHCDDPLEDCSNPDDHGSNIKFNTLCPRELYELLMKNSERDYYLDD</sequence>
<dbReference type="Proteomes" id="UP000887565">
    <property type="component" value="Unplaced"/>
</dbReference>
<reference evidence="2" key="1">
    <citation type="submission" date="2022-11" db="UniProtKB">
        <authorList>
            <consortium name="WormBaseParasite"/>
        </authorList>
    </citation>
    <scope>IDENTIFICATION</scope>
</reference>
<protein>
    <submittedName>
        <fullName evidence="2">Uncharacterized protein</fullName>
    </submittedName>
</protein>
<dbReference type="WBParaSite" id="nRc.2.0.1.t06926-RA">
    <property type="protein sequence ID" value="nRc.2.0.1.t06926-RA"/>
    <property type="gene ID" value="nRc.2.0.1.g06926"/>
</dbReference>
<keyword evidence="1" id="KW-1185">Reference proteome</keyword>
<evidence type="ECO:0000313" key="1">
    <source>
        <dbReference type="Proteomes" id="UP000887565"/>
    </source>
</evidence>
<organism evidence="1 2">
    <name type="scientific">Romanomermis culicivorax</name>
    <name type="common">Nematode worm</name>
    <dbReference type="NCBI Taxonomy" id="13658"/>
    <lineage>
        <taxon>Eukaryota</taxon>
        <taxon>Metazoa</taxon>
        <taxon>Ecdysozoa</taxon>
        <taxon>Nematoda</taxon>
        <taxon>Enoplea</taxon>
        <taxon>Dorylaimia</taxon>
        <taxon>Mermithida</taxon>
        <taxon>Mermithoidea</taxon>
        <taxon>Mermithidae</taxon>
        <taxon>Romanomermis</taxon>
    </lineage>
</organism>
<accession>A0A915HYL3</accession>
<evidence type="ECO:0000313" key="2">
    <source>
        <dbReference type="WBParaSite" id="nRc.2.0.1.t06926-RA"/>
    </source>
</evidence>
<dbReference type="AlphaFoldDB" id="A0A915HYL3"/>